<dbReference type="InterPro" id="IPR000722">
    <property type="entry name" value="RNA_pol_asu"/>
</dbReference>
<feature type="binding site" evidence="7">
    <location>
        <position position="81"/>
    </location>
    <ligand>
        <name>Zn(2+)</name>
        <dbReference type="ChEBI" id="CHEBI:29105"/>
        <label>1</label>
    </ligand>
</feature>
<feature type="binding site" evidence="7">
    <location>
        <position position="474"/>
    </location>
    <ligand>
        <name>Mg(2+)</name>
        <dbReference type="ChEBI" id="CHEBI:18420"/>
    </ligand>
</feature>
<comment type="function">
    <text evidence="7 8">DNA-dependent RNA polymerase catalyzes the transcription of DNA into RNA using the four ribonucleoside triphosphates as substrates.</text>
</comment>
<dbReference type="GeneID" id="69587593"/>
<proteinExistence type="inferred from homology"/>
<evidence type="ECO:0000256" key="4">
    <source>
        <dbReference type="ARBA" id="ARBA00022723"/>
    </source>
</evidence>
<dbReference type="PATRIC" id="fig|818.23.peg.359"/>
<dbReference type="InterPro" id="IPR007083">
    <property type="entry name" value="RNA_pol_Rpb1_4"/>
</dbReference>
<keyword evidence="5 7" id="KW-0804">Transcription</keyword>
<feature type="binding site" evidence="7">
    <location>
        <position position="815"/>
    </location>
    <ligand>
        <name>Zn(2+)</name>
        <dbReference type="ChEBI" id="CHEBI:29105"/>
        <label>2</label>
    </ligand>
</feature>
<dbReference type="Gene3D" id="1.10.40.90">
    <property type="match status" value="1"/>
</dbReference>
<dbReference type="InterPro" id="IPR012754">
    <property type="entry name" value="DNA-dir_RpoC_beta_prime_bact"/>
</dbReference>
<dbReference type="GO" id="GO:0006351">
    <property type="term" value="P:DNA-templated transcription"/>
    <property type="evidence" value="ECO:0007669"/>
    <property type="project" value="UniProtKB-UniRule"/>
</dbReference>
<comment type="cofactor">
    <cofactor evidence="7">
        <name>Mg(2+)</name>
        <dbReference type="ChEBI" id="CHEBI:18420"/>
    </cofactor>
    <text evidence="7">Binds 1 Mg(2+) ion per subunit.</text>
</comment>
<dbReference type="Proteomes" id="UP000436858">
    <property type="component" value="Unassembled WGS sequence"/>
</dbReference>
<evidence type="ECO:0000313" key="13">
    <source>
        <dbReference type="EMBL" id="KAB4313236.1"/>
    </source>
</evidence>
<dbReference type="InterPro" id="IPR042102">
    <property type="entry name" value="RNA_pol_Rpb1_3_sf"/>
</dbReference>
<dbReference type="Pfam" id="PF00623">
    <property type="entry name" value="RNA_pol_Rpb1_2"/>
    <property type="match status" value="1"/>
</dbReference>
<dbReference type="EMBL" id="CP083680">
    <property type="protein sequence ID" value="UYU68553.1"/>
    <property type="molecule type" value="Genomic_DNA"/>
</dbReference>
<evidence type="ECO:0000259" key="9">
    <source>
        <dbReference type="SMART" id="SM00663"/>
    </source>
</evidence>
<comment type="subunit">
    <text evidence="7">The RNAP catalytic core consists of 2 alpha, 1 beta, 1 beta' and 1 omega subunit. When a sigma factor is associated with the core the holoenzyme is formed, which can initiate transcription.</text>
</comment>
<dbReference type="Proteomes" id="UP000436825">
    <property type="component" value="Unassembled WGS sequence"/>
</dbReference>
<keyword evidence="1 7" id="KW-0240">DNA-directed RNA polymerase</keyword>
<evidence type="ECO:0000313" key="10">
    <source>
        <dbReference type="EMBL" id="BCA52038.1"/>
    </source>
</evidence>
<evidence type="ECO:0000256" key="2">
    <source>
        <dbReference type="ARBA" id="ARBA00022679"/>
    </source>
</evidence>
<dbReference type="Proteomes" id="UP000488521">
    <property type="component" value="Unassembled WGS sequence"/>
</dbReference>
<comment type="cofactor">
    <cofactor evidence="7">
        <name>Zn(2+)</name>
        <dbReference type="ChEBI" id="CHEBI:29105"/>
    </cofactor>
    <text evidence="7">Binds 2 Zn(2+) ions per subunit.</text>
</comment>
<dbReference type="Pfam" id="PF05000">
    <property type="entry name" value="RNA_pol_Rpb1_4"/>
    <property type="match status" value="1"/>
</dbReference>
<dbReference type="Proteomes" id="UP001200544">
    <property type="component" value="Unassembled WGS sequence"/>
</dbReference>
<dbReference type="Proteomes" id="UP001156218">
    <property type="component" value="Chromosome"/>
</dbReference>
<dbReference type="EMBL" id="QSJP01000020">
    <property type="protein sequence ID" value="RHD84362.1"/>
    <property type="molecule type" value="Genomic_DNA"/>
</dbReference>
<protein>
    <recommendedName>
        <fullName evidence="7">DNA-directed RNA polymerase subunit beta'</fullName>
        <shortName evidence="7">RNAP subunit beta'</shortName>
        <ecNumber evidence="7">2.7.7.6</ecNumber>
    </recommendedName>
    <alternativeName>
        <fullName evidence="7">RNA polymerase subunit beta'</fullName>
    </alternativeName>
    <alternativeName>
        <fullName evidence="7">Transcriptase subunit beta'</fullName>
    </alternativeName>
</protein>
<dbReference type="EMBL" id="WCRY01000026">
    <property type="protein sequence ID" value="KAB4476026.1"/>
    <property type="molecule type" value="Genomic_DNA"/>
</dbReference>
<reference evidence="18" key="5">
    <citation type="submission" date="2021-02" db="EMBL/GenBank/DDBJ databases">
        <title>Infant gut strain persistence is associated with maternal origin, phylogeny, and functional potential including surface adhesion and iron acquisition.</title>
        <authorList>
            <person name="Lou Y.C."/>
        </authorList>
    </citation>
    <scope>NUCLEOTIDE SEQUENCE</scope>
    <source>
        <strain evidence="18">L3_082_243G1_dasL3_082_243G1_maxbin2.maxbin.015s ta_sub</strain>
    </source>
</reference>
<feature type="binding site" evidence="7">
    <location>
        <position position="896"/>
    </location>
    <ligand>
        <name>Zn(2+)</name>
        <dbReference type="ChEBI" id="CHEBI:29105"/>
        <label>2</label>
    </ligand>
</feature>
<dbReference type="Proteomes" id="UP000095576">
    <property type="component" value="Unassembled WGS sequence"/>
</dbReference>
<feature type="binding site" evidence="7">
    <location>
        <position position="68"/>
    </location>
    <ligand>
        <name>Zn(2+)</name>
        <dbReference type="ChEBI" id="CHEBI:29105"/>
        <label>1</label>
    </ligand>
</feature>
<feature type="binding site" evidence="7">
    <location>
        <position position="476"/>
    </location>
    <ligand>
        <name>Mg(2+)</name>
        <dbReference type="ChEBI" id="CHEBI:18420"/>
    </ligand>
</feature>
<dbReference type="Gene3D" id="2.40.50.100">
    <property type="match status" value="3"/>
</dbReference>
<feature type="binding site" evidence="7">
    <location>
        <position position="66"/>
    </location>
    <ligand>
        <name>Zn(2+)</name>
        <dbReference type="ChEBI" id="CHEBI:29105"/>
        <label>1</label>
    </ligand>
</feature>
<accession>A0A0P0FAB1</accession>
<dbReference type="EC" id="2.7.7.6" evidence="7"/>
<dbReference type="Pfam" id="PF04997">
    <property type="entry name" value="RNA_pol_Rpb1_1"/>
    <property type="match status" value="1"/>
</dbReference>
<evidence type="ECO:0000313" key="25">
    <source>
        <dbReference type="Proteomes" id="UP000095576"/>
    </source>
</evidence>
<dbReference type="Pfam" id="PF04998">
    <property type="entry name" value="RNA_pol_Rpb1_5"/>
    <property type="match status" value="1"/>
</dbReference>
<evidence type="ECO:0000256" key="8">
    <source>
        <dbReference type="RuleBase" id="RU004279"/>
    </source>
</evidence>
<dbReference type="Gene3D" id="1.10.150.390">
    <property type="match status" value="1"/>
</dbReference>
<comment type="catalytic activity">
    <reaction evidence="6 7 8">
        <text>RNA(n) + a ribonucleoside 5'-triphosphate = RNA(n+1) + diphosphate</text>
        <dbReference type="Rhea" id="RHEA:21248"/>
        <dbReference type="Rhea" id="RHEA-COMP:14527"/>
        <dbReference type="Rhea" id="RHEA-COMP:17342"/>
        <dbReference type="ChEBI" id="CHEBI:33019"/>
        <dbReference type="ChEBI" id="CHEBI:61557"/>
        <dbReference type="ChEBI" id="CHEBI:140395"/>
        <dbReference type="EC" id="2.7.7.6"/>
    </reaction>
</comment>
<dbReference type="InterPro" id="IPR044893">
    <property type="entry name" value="RNA_pol_Rpb1_clamp_domain"/>
</dbReference>
<dbReference type="EMBL" id="CZAP01000026">
    <property type="protein sequence ID" value="CUQ15973.1"/>
    <property type="molecule type" value="Genomic_DNA"/>
</dbReference>
<reference evidence="23 34" key="6">
    <citation type="submission" date="2021-06" db="EMBL/GenBank/DDBJ databases">
        <title>Interrogation of the integrated mobile genetic elements in gut-associated Bacteroides with a consensus prediction approach.</title>
        <authorList>
            <person name="Campbell D.E."/>
            <person name="Leigh J.R."/>
            <person name="Kim T."/>
            <person name="England W."/>
            <person name="Whitaker R.J."/>
            <person name="Degnan P.H."/>
        </authorList>
    </citation>
    <scope>NUCLEOTIDE SEQUENCE [LARGE SCALE GENOMIC DNA]</scope>
    <source>
        <strain evidence="23 34">WAL8669</strain>
    </source>
</reference>
<evidence type="ECO:0000256" key="5">
    <source>
        <dbReference type="ARBA" id="ARBA00023163"/>
    </source>
</evidence>
<keyword evidence="4 7" id="KW-0479">Metal-binding</keyword>
<dbReference type="InterPro" id="IPR007080">
    <property type="entry name" value="RNA_pol_Rpb1_1"/>
</dbReference>
<feature type="binding site" evidence="7">
    <location>
        <position position="899"/>
    </location>
    <ligand>
        <name>Zn(2+)</name>
        <dbReference type="ChEBI" id="CHEBI:29105"/>
        <label>2</label>
    </ligand>
</feature>
<organism evidence="16 29">
    <name type="scientific">Bacteroides thetaiotaomicron</name>
    <dbReference type="NCBI Taxonomy" id="818"/>
    <lineage>
        <taxon>Bacteria</taxon>
        <taxon>Pseudomonadati</taxon>
        <taxon>Bacteroidota</taxon>
        <taxon>Bacteroidia</taxon>
        <taxon>Bacteroidales</taxon>
        <taxon>Bacteroidaceae</taxon>
        <taxon>Bacteroides</taxon>
    </lineage>
</organism>
<evidence type="ECO:0000313" key="18">
    <source>
        <dbReference type="EMBL" id="MBS5413620.1"/>
    </source>
</evidence>
<dbReference type="PANTHER" id="PTHR19376:SF54">
    <property type="entry name" value="DNA-DIRECTED RNA POLYMERASE SUBUNIT BETA"/>
    <property type="match status" value="1"/>
</dbReference>
<dbReference type="EMBL" id="QROV01000020">
    <property type="protein sequence ID" value="RHL56364.1"/>
    <property type="molecule type" value="Genomic_DNA"/>
</dbReference>
<dbReference type="KEGG" id="btho:Btheta7330_00353"/>
<reference evidence="10 33" key="4">
    <citation type="submission" date="2020-02" db="EMBL/GenBank/DDBJ databases">
        <title>Whole-genome sequencing and comparative analysis of the genomes of Bacteroides thetaiotaomicron and Escherichia coli isolated from a healthy resident in Vietnam.</title>
        <authorList>
            <person name="Mohsin M."/>
            <person name="Tanaka K."/>
            <person name="Kawahara R."/>
            <person name="Kondo S."/>
            <person name="Noguchi H."/>
            <person name="Motooka D."/>
            <person name="Nakamura S."/>
            <person name="Khong D.T."/>
            <person name="Nguyen T.N."/>
            <person name="Tran H.T."/>
            <person name="Yamamoto Y."/>
        </authorList>
    </citation>
    <scope>NUCLEOTIDE SEQUENCE [LARGE SCALE GENOMIC DNA]</scope>
    <source>
        <strain evidence="10 33">F9-2</strain>
    </source>
</reference>
<dbReference type="GO" id="GO:0000287">
    <property type="term" value="F:magnesium ion binding"/>
    <property type="evidence" value="ECO:0007669"/>
    <property type="project" value="UniProtKB-UniRule"/>
</dbReference>
<comment type="similarity">
    <text evidence="7 8">Belongs to the RNA polymerase beta' chain family.</text>
</comment>
<evidence type="ECO:0000313" key="15">
    <source>
        <dbReference type="EMBL" id="KAB4456337.1"/>
    </source>
</evidence>
<evidence type="ECO:0000313" key="14">
    <source>
        <dbReference type="EMBL" id="KAB4455561.1"/>
    </source>
</evidence>
<dbReference type="SUPFAM" id="SSF64484">
    <property type="entry name" value="beta and beta-prime subunits of DNA dependent RNA-polymerase"/>
    <property type="match status" value="1"/>
</dbReference>
<evidence type="ECO:0000313" key="23">
    <source>
        <dbReference type="EMBL" id="UYU68553.1"/>
    </source>
</evidence>
<dbReference type="Gene3D" id="1.10.132.30">
    <property type="match status" value="1"/>
</dbReference>
<evidence type="ECO:0000313" key="16">
    <source>
        <dbReference type="EMBL" id="KAB4476026.1"/>
    </source>
</evidence>
<dbReference type="EMBL" id="WCSY01000009">
    <property type="protein sequence ID" value="KAB4313236.1"/>
    <property type="molecule type" value="Genomic_DNA"/>
</dbReference>
<evidence type="ECO:0000313" key="30">
    <source>
        <dbReference type="Proteomes" id="UP000440614"/>
    </source>
</evidence>
<gene>
    <name evidence="7 16" type="primary">rpoC</name>
    <name evidence="10" type="ORF">BatF92_39800</name>
    <name evidence="22" type="ORF">DW011_16790</name>
    <name evidence="21" type="ORF">DW780_19375</name>
    <name evidence="11" type="ORF">ERS852511_04569</name>
    <name evidence="12" type="ORF">ERS852557_04370</name>
    <name evidence="17" type="ORF">GAN59_00310</name>
    <name evidence="15" type="ORF">GAN75_10625</name>
    <name evidence="16" type="ORF">GAN91_21540</name>
    <name evidence="14" type="ORF">GAN93_00820</name>
    <name evidence="13" type="ORF">GAO51_10060</name>
    <name evidence="19" type="ORF">K0H07_15940</name>
    <name evidence="18" type="ORF">KHY35_23425</name>
    <name evidence="23" type="ORF">KQP68_09845</name>
    <name evidence="20" type="ORF">PO127_12145</name>
</gene>
<evidence type="ECO:0000313" key="17">
    <source>
        <dbReference type="EMBL" id="KAB4479012.1"/>
    </source>
</evidence>
<evidence type="ECO:0000313" key="32">
    <source>
        <dbReference type="Proteomes" id="UP000488521"/>
    </source>
</evidence>
<dbReference type="EMBL" id="WCRS01000001">
    <property type="protein sequence ID" value="KAB4479012.1"/>
    <property type="molecule type" value="Genomic_DNA"/>
</dbReference>
<dbReference type="Gene3D" id="1.10.1790.20">
    <property type="match status" value="1"/>
</dbReference>
<dbReference type="InterPro" id="IPR038120">
    <property type="entry name" value="Rpb1_funnel_sf"/>
</dbReference>
<dbReference type="GO" id="GO:0008270">
    <property type="term" value="F:zinc ion binding"/>
    <property type="evidence" value="ECO:0007669"/>
    <property type="project" value="UniProtKB-UniRule"/>
</dbReference>
<dbReference type="EMBL" id="WCRW01000006">
    <property type="protein sequence ID" value="KAB4456337.1"/>
    <property type="molecule type" value="Genomic_DNA"/>
</dbReference>
<dbReference type="PANTHER" id="PTHR19376">
    <property type="entry name" value="DNA-DIRECTED RNA POLYMERASE"/>
    <property type="match status" value="1"/>
</dbReference>
<evidence type="ECO:0000313" key="11">
    <source>
        <dbReference type="EMBL" id="CUQ15973.1"/>
    </source>
</evidence>
<keyword evidence="3 7" id="KW-0548">Nucleotidyltransferase</keyword>
<dbReference type="Gene3D" id="4.10.860.120">
    <property type="entry name" value="RNA polymerase II, clamp domain"/>
    <property type="match status" value="1"/>
</dbReference>
<dbReference type="EMBL" id="JAQNVG010000017">
    <property type="protein sequence ID" value="MDC2236496.1"/>
    <property type="molecule type" value="Genomic_DNA"/>
</dbReference>
<dbReference type="GO" id="GO:0003899">
    <property type="term" value="F:DNA-directed RNA polymerase activity"/>
    <property type="evidence" value="ECO:0007669"/>
    <property type="project" value="UniProtKB-UniRule"/>
</dbReference>
<evidence type="ECO:0000256" key="6">
    <source>
        <dbReference type="ARBA" id="ARBA00048552"/>
    </source>
</evidence>
<dbReference type="EMBL" id="WCSB01000001">
    <property type="protein sequence ID" value="KAB4455561.1"/>
    <property type="molecule type" value="Genomic_DNA"/>
</dbReference>
<evidence type="ECO:0000256" key="3">
    <source>
        <dbReference type="ARBA" id="ARBA00022695"/>
    </source>
</evidence>
<evidence type="ECO:0000313" key="26">
    <source>
        <dbReference type="Proteomes" id="UP000283616"/>
    </source>
</evidence>
<evidence type="ECO:0000256" key="1">
    <source>
        <dbReference type="ARBA" id="ARBA00022478"/>
    </source>
</evidence>
<evidence type="ECO:0000313" key="21">
    <source>
        <dbReference type="EMBL" id="RHD84362.1"/>
    </source>
</evidence>
<dbReference type="EMBL" id="JAGZEE010000068">
    <property type="protein sequence ID" value="MBS5413620.1"/>
    <property type="molecule type" value="Genomic_DNA"/>
</dbReference>
<dbReference type="Pfam" id="PF04983">
    <property type="entry name" value="RNA_pol_Rpb1_3"/>
    <property type="match status" value="1"/>
</dbReference>
<sequence>MAFRKENKTKSNFSKISIGLASPEEILENSSGEVLKPETINYRTYKPERDGLFCERIFGPIKDYECHCGKYKRIRYKGIVCDRCGVEVTEKKVRRERMGHIQLVVPVAHIWYFRSLPNKIGYLLGLPTKKLDSIIYYERYVVIQPGVKAEDGIAEYDLLSEEEYLDILDTLPKDNQYLEDNDPNKFIAKMGAEAIYDLLARLDLDALSYELRHRAGNDASQQRKNEALKRLQVVESFRASRGRNKPEWMIVRIVPVIPPELRPLVPLDGGRFATSDLNDLYRRVIIRNNRLKRLIEIKAPEVILRNEKRMLQESVDSLFDNSRKSSAVKTDANRPLKSLSDSLKGKQGRFRQNLLGKRVDYSARSVIVVGPELKMGECGIPKLMAAELYKPFIIRKLIERGIVKTVKSAKKIVDRKEAVIWDILEHVMKGHPVLLNRAPTLHRLGIQAFQPKMIEGKAIQLHPLACTAFNADFDGDQMAVHLPLSNEAILEAQMLMLQSHNILNPANGAPITVPAQDMVLGLYYITKLRAGAKGEGLTFYGPEEALIAYNEGKVDIHAPVKVIVKDVDENGNIVDVMRETSVGRVIVNEIVPPEAGYINTIISKKSLRDIISDVIKVCGVAKAADFLDGIKNLGYQMAFKGGLSFNLGDIIIPKEKETLVQKGYDEVEQVVNNYNMGFITNNERYNQVIDIWTHVNSELSNILMKTISSDDQGFNSVYMMLDSGARGSKEQIRQLSGMRGLMAKPQKAGAEGGQIIENPILSNFKEGLSVLEYFISTHGARKGLADTALKTADAGYLTRRLVDVSHDVIITEEDCGTLRGLVCTDLKNNDEVIATLYERILGRVSVHDIIHPTTGELLVAGGEEITEEVAKKIQDSPIESVEIRSVLTCEAKKGVCAKCYGRNLATSRMVQKGEAVGVIAAQSIGEPGTQLTLRTFHAGGTAANIAANASIVAKNSARLEFEELRTVDIVDEMGEAAKVVVGRLAEVRFVDVNTGIVLSTHNVPYGSTLYVSDGDLVEKGKLIAKWDPFNAVIITEATGKIEFEGVIENVTYKVESDEATGLREIIIIESKDKTKVPSAHILTEDGDLIRTYNLPVGGHVIIENGQKVKAGEVIVKIPRAVGKAGDITGGLPRVTELFEARNPSNPAVVSEIDGEVTMGKIKRGNREIIVTSKTGEVKKYLVALSKQILVQENDYVRAGTPLSDGATTPADILAIKGPTAVQEYIVNEVQDVYRLQGVKINDKHFEIIVRQMMRKVQIDEPGDTRFLEQQVVDKLEFMEENDRIWGKKVVVDAGDSQNMQPGQIVTARKLRDENSMLKRRDLKPVEVRDAVAATSTQILQGITRAALQTSSFMSAASFQETTKVLNEAAINGKTDKLEGMKENVICGHLIPAGTGQREFEKIIVGSKEEYDRILANKKTVLDYNEVE</sequence>
<dbReference type="InterPro" id="IPR007066">
    <property type="entry name" value="RNA_pol_Rpb1_3"/>
</dbReference>
<keyword evidence="7" id="KW-0460">Magnesium</keyword>
<dbReference type="EMBL" id="JAHYQA010000009">
    <property type="protein sequence ID" value="MCE9238641.1"/>
    <property type="molecule type" value="Genomic_DNA"/>
</dbReference>
<evidence type="ECO:0000313" key="31">
    <source>
        <dbReference type="Proteomes" id="UP000460317"/>
    </source>
</evidence>
<evidence type="ECO:0000313" key="33">
    <source>
        <dbReference type="Proteomes" id="UP000500882"/>
    </source>
</evidence>
<reference evidence="26 27" key="2">
    <citation type="submission" date="2018-08" db="EMBL/GenBank/DDBJ databases">
        <title>A genome reference for cultivated species of the human gut microbiota.</title>
        <authorList>
            <person name="Zou Y."/>
            <person name="Xue W."/>
            <person name="Luo G."/>
        </authorList>
    </citation>
    <scope>NUCLEOTIDE SEQUENCE [LARGE SCALE GENOMIC DNA]</scope>
    <source>
        <strain evidence="22 26">AF37-12</strain>
        <strain evidence="21 27">AM30-26</strain>
    </source>
</reference>
<feature type="domain" description="RNA polymerase N-terminal" evidence="9">
    <location>
        <begin position="247"/>
        <end position="526"/>
    </location>
</feature>
<evidence type="ECO:0000313" key="27">
    <source>
        <dbReference type="Proteomes" id="UP000284785"/>
    </source>
</evidence>
<evidence type="ECO:0000313" key="28">
    <source>
        <dbReference type="Proteomes" id="UP000436825"/>
    </source>
</evidence>
<dbReference type="SMART" id="SM00663">
    <property type="entry name" value="RPOLA_N"/>
    <property type="match status" value="1"/>
</dbReference>
<evidence type="ECO:0000313" key="24">
    <source>
        <dbReference type="Proteomes" id="UP000095541"/>
    </source>
</evidence>
<dbReference type="Proteomes" id="UP000460317">
    <property type="component" value="Unassembled WGS sequence"/>
</dbReference>
<reference evidence="20" key="8">
    <citation type="submission" date="2022-10" db="EMBL/GenBank/DDBJ databases">
        <title>Human gut microbiome strain richness.</title>
        <authorList>
            <person name="Chen-Liaw A."/>
        </authorList>
    </citation>
    <scope>NUCLEOTIDE SEQUENCE</scope>
    <source>
        <strain evidence="20">1001283st1_A3_1001283B150304_161114</strain>
    </source>
</reference>
<dbReference type="CDD" id="cd01609">
    <property type="entry name" value="RNAP_beta'_N"/>
    <property type="match status" value="1"/>
</dbReference>
<keyword evidence="7" id="KW-0862">Zinc</keyword>
<dbReference type="Proteomes" id="UP000284785">
    <property type="component" value="Unassembled WGS sequence"/>
</dbReference>
<evidence type="ECO:0000313" key="29">
    <source>
        <dbReference type="Proteomes" id="UP000436858"/>
    </source>
</evidence>
<dbReference type="GO" id="GO:0003677">
    <property type="term" value="F:DNA binding"/>
    <property type="evidence" value="ECO:0007669"/>
    <property type="project" value="UniProtKB-UniRule"/>
</dbReference>
<dbReference type="CDD" id="cd02655">
    <property type="entry name" value="RNAP_beta'_C"/>
    <property type="match status" value="1"/>
</dbReference>
<feature type="binding site" evidence="7">
    <location>
        <position position="472"/>
    </location>
    <ligand>
        <name>Mg(2+)</name>
        <dbReference type="ChEBI" id="CHEBI:18420"/>
    </ligand>
</feature>
<dbReference type="Gene3D" id="2.40.40.20">
    <property type="match status" value="1"/>
</dbReference>
<evidence type="ECO:0000313" key="20">
    <source>
        <dbReference type="EMBL" id="MDC2236496.1"/>
    </source>
</evidence>
<dbReference type="Proteomes" id="UP000500882">
    <property type="component" value="Chromosome"/>
</dbReference>
<dbReference type="InterPro" id="IPR007081">
    <property type="entry name" value="RNA_pol_Rpb1_5"/>
</dbReference>
<dbReference type="InterPro" id="IPR006592">
    <property type="entry name" value="RNA_pol_N"/>
</dbReference>
<reference evidence="19" key="7">
    <citation type="submission" date="2021-07" db="EMBL/GenBank/DDBJ databases">
        <title>Comparative genomics of Bacteroides fragilis group isolates reveals species-dependent resistance mechanisms and validates clinical tools for resistance prediction.</title>
        <authorList>
            <person name="Wallace M.J."/>
            <person name="Jean S."/>
            <person name="Wallace M.A."/>
            <person name="Carey-Ann B.D."/>
            <person name="Dantas G."/>
        </authorList>
    </citation>
    <scope>NUCLEOTIDE SEQUENCE</scope>
    <source>
        <strain evidence="19">BJH_160</strain>
    </source>
</reference>
<dbReference type="RefSeq" id="WP_008762030.1">
    <property type="nucleotide sequence ID" value="NZ_AP022660.1"/>
</dbReference>
<evidence type="ECO:0000313" key="22">
    <source>
        <dbReference type="EMBL" id="RHL56364.1"/>
    </source>
</evidence>
<evidence type="ECO:0000313" key="12">
    <source>
        <dbReference type="EMBL" id="CUQ42466.1"/>
    </source>
</evidence>
<evidence type="ECO:0000313" key="34">
    <source>
        <dbReference type="Proteomes" id="UP001156218"/>
    </source>
</evidence>
<evidence type="ECO:0000313" key="19">
    <source>
        <dbReference type="EMBL" id="MCE9238641.1"/>
    </source>
</evidence>
<dbReference type="InterPro" id="IPR045867">
    <property type="entry name" value="DNA-dir_RpoC_beta_prime"/>
</dbReference>
<keyword evidence="2 7" id="KW-0808">Transferase</keyword>
<evidence type="ECO:0000256" key="7">
    <source>
        <dbReference type="HAMAP-Rule" id="MF_01322"/>
    </source>
</evidence>
<dbReference type="Proteomes" id="UP000782901">
    <property type="component" value="Unassembled WGS sequence"/>
</dbReference>
<feature type="binding site" evidence="7">
    <location>
        <position position="889"/>
    </location>
    <ligand>
        <name>Zn(2+)</name>
        <dbReference type="ChEBI" id="CHEBI:29105"/>
        <label>2</label>
    </ligand>
</feature>
<dbReference type="HAMAP" id="MF_01322">
    <property type="entry name" value="RNApol_bact_RpoC"/>
    <property type="match status" value="1"/>
</dbReference>
<reference evidence="24 25" key="1">
    <citation type="submission" date="2015-09" db="EMBL/GenBank/DDBJ databases">
        <authorList>
            <consortium name="Pathogen Informatics"/>
        </authorList>
    </citation>
    <scope>NUCLEOTIDE SEQUENCE [LARGE SCALE GENOMIC DNA]</scope>
    <source>
        <strain evidence="11 25">2789STDY5834899</strain>
        <strain evidence="12 24">2789STDY5834945</strain>
    </source>
</reference>
<dbReference type="NCBIfam" id="TIGR02386">
    <property type="entry name" value="rpoC_TIGR"/>
    <property type="match status" value="1"/>
</dbReference>
<dbReference type="Proteomes" id="UP000095541">
    <property type="component" value="Unassembled WGS sequence"/>
</dbReference>
<reference evidence="28 29" key="3">
    <citation type="journal article" date="2019" name="Nat. Med.">
        <title>A library of human gut bacterial isolates paired with longitudinal multiomics data enables mechanistic microbiome research.</title>
        <authorList>
            <person name="Poyet M."/>
            <person name="Groussin M."/>
            <person name="Gibbons S.M."/>
            <person name="Avila-Pacheco J."/>
            <person name="Jiang X."/>
            <person name="Kearney S.M."/>
            <person name="Perrotta A.R."/>
            <person name="Berdy B."/>
            <person name="Zhao S."/>
            <person name="Lieberman T.D."/>
            <person name="Swanson P.K."/>
            <person name="Smith M."/>
            <person name="Roesemann S."/>
            <person name="Alexander J.E."/>
            <person name="Rich S.A."/>
            <person name="Livny J."/>
            <person name="Vlamakis H."/>
            <person name="Clish C."/>
            <person name="Bullock K."/>
            <person name="Deik A."/>
            <person name="Scott J."/>
            <person name="Pierce K.A."/>
            <person name="Xavier R.J."/>
            <person name="Alm E.J."/>
        </authorList>
    </citation>
    <scope>NUCLEOTIDE SEQUENCE [LARGE SCALE GENOMIC DNA]</scope>
    <source>
        <strain evidence="17 32">BIOML-A156</strain>
        <strain evidence="15 28">BIOML-A160</strain>
        <strain evidence="16 29">BIOML-A162</strain>
        <strain evidence="14 31">BIOML-A165</strain>
        <strain evidence="13 30">BIOML-A188</strain>
    </source>
</reference>
<dbReference type="EMBL" id="CZBI01000008">
    <property type="protein sequence ID" value="CUQ42466.1"/>
    <property type="molecule type" value="Genomic_DNA"/>
</dbReference>
<dbReference type="Proteomes" id="UP000283616">
    <property type="component" value="Unassembled WGS sequence"/>
</dbReference>
<dbReference type="Proteomes" id="UP001217776">
    <property type="component" value="Unassembled WGS sequence"/>
</dbReference>
<dbReference type="GO" id="GO:0000428">
    <property type="term" value="C:DNA-directed RNA polymerase complex"/>
    <property type="evidence" value="ECO:0007669"/>
    <property type="project" value="UniProtKB-KW"/>
</dbReference>
<dbReference type="Proteomes" id="UP000440614">
    <property type="component" value="Unassembled WGS sequence"/>
</dbReference>
<feature type="binding site" evidence="7">
    <location>
        <position position="84"/>
    </location>
    <ligand>
        <name>Zn(2+)</name>
        <dbReference type="ChEBI" id="CHEBI:29105"/>
        <label>1</label>
    </ligand>
</feature>
<dbReference type="Gene3D" id="1.10.274.100">
    <property type="entry name" value="RNA polymerase Rpb1, domain 3"/>
    <property type="match status" value="2"/>
</dbReference>
<dbReference type="EMBL" id="AP022660">
    <property type="protein sequence ID" value="BCA52038.1"/>
    <property type="molecule type" value="Genomic_DNA"/>
</dbReference>
<name>A0A0P0FAB1_BACT4</name>
<accession>C6II23</accession>